<evidence type="ECO:0000313" key="4">
    <source>
        <dbReference type="Proteomes" id="UP000013827"/>
    </source>
</evidence>
<dbReference type="GeneID" id="17267147"/>
<feature type="compositionally biased region" description="Gly residues" evidence="1">
    <location>
        <begin position="46"/>
        <end position="55"/>
    </location>
</feature>
<dbReference type="PaxDb" id="2903-EOD21602"/>
<feature type="domain" description="F-box" evidence="2">
    <location>
        <begin position="149"/>
        <end position="180"/>
    </location>
</feature>
<organism evidence="3 4">
    <name type="scientific">Emiliania huxleyi (strain CCMP1516)</name>
    <dbReference type="NCBI Taxonomy" id="280463"/>
    <lineage>
        <taxon>Eukaryota</taxon>
        <taxon>Haptista</taxon>
        <taxon>Haptophyta</taxon>
        <taxon>Prymnesiophyceae</taxon>
        <taxon>Isochrysidales</taxon>
        <taxon>Noelaerhabdaceae</taxon>
        <taxon>Emiliania</taxon>
    </lineage>
</organism>
<keyword evidence="4" id="KW-1185">Reference proteome</keyword>
<dbReference type="KEGG" id="ehx:EMIHUDRAFT_240968"/>
<dbReference type="HOGENOM" id="CLU_726526_0_0_1"/>
<reference evidence="3" key="2">
    <citation type="submission" date="2024-10" db="UniProtKB">
        <authorList>
            <consortium name="EnsemblProtists"/>
        </authorList>
    </citation>
    <scope>IDENTIFICATION</scope>
</reference>
<reference evidence="4" key="1">
    <citation type="journal article" date="2013" name="Nature">
        <title>Pan genome of the phytoplankton Emiliania underpins its global distribution.</title>
        <authorList>
            <person name="Read B.A."/>
            <person name="Kegel J."/>
            <person name="Klute M.J."/>
            <person name="Kuo A."/>
            <person name="Lefebvre S.C."/>
            <person name="Maumus F."/>
            <person name="Mayer C."/>
            <person name="Miller J."/>
            <person name="Monier A."/>
            <person name="Salamov A."/>
            <person name="Young J."/>
            <person name="Aguilar M."/>
            <person name="Claverie J.M."/>
            <person name="Frickenhaus S."/>
            <person name="Gonzalez K."/>
            <person name="Herman E.K."/>
            <person name="Lin Y.C."/>
            <person name="Napier J."/>
            <person name="Ogata H."/>
            <person name="Sarno A.F."/>
            <person name="Shmutz J."/>
            <person name="Schroeder D."/>
            <person name="de Vargas C."/>
            <person name="Verret F."/>
            <person name="von Dassow P."/>
            <person name="Valentin K."/>
            <person name="Van de Peer Y."/>
            <person name="Wheeler G."/>
            <person name="Dacks J.B."/>
            <person name="Delwiche C.F."/>
            <person name="Dyhrman S.T."/>
            <person name="Glockner G."/>
            <person name="John U."/>
            <person name="Richards T."/>
            <person name="Worden A.Z."/>
            <person name="Zhang X."/>
            <person name="Grigoriev I.V."/>
            <person name="Allen A.E."/>
            <person name="Bidle K."/>
            <person name="Borodovsky M."/>
            <person name="Bowler C."/>
            <person name="Brownlee C."/>
            <person name="Cock J.M."/>
            <person name="Elias M."/>
            <person name="Gladyshev V.N."/>
            <person name="Groth M."/>
            <person name="Guda C."/>
            <person name="Hadaegh A."/>
            <person name="Iglesias-Rodriguez M.D."/>
            <person name="Jenkins J."/>
            <person name="Jones B.M."/>
            <person name="Lawson T."/>
            <person name="Leese F."/>
            <person name="Lindquist E."/>
            <person name="Lobanov A."/>
            <person name="Lomsadze A."/>
            <person name="Malik S.B."/>
            <person name="Marsh M.E."/>
            <person name="Mackinder L."/>
            <person name="Mock T."/>
            <person name="Mueller-Roeber B."/>
            <person name="Pagarete A."/>
            <person name="Parker M."/>
            <person name="Probert I."/>
            <person name="Quesneville H."/>
            <person name="Raines C."/>
            <person name="Rensing S.A."/>
            <person name="Riano-Pachon D.M."/>
            <person name="Richier S."/>
            <person name="Rokitta S."/>
            <person name="Shiraiwa Y."/>
            <person name="Soanes D.M."/>
            <person name="van der Giezen M."/>
            <person name="Wahlund T.M."/>
            <person name="Williams B."/>
            <person name="Wilson W."/>
            <person name="Wolfe G."/>
            <person name="Wurch L.L."/>
        </authorList>
    </citation>
    <scope>NUCLEOTIDE SEQUENCE</scope>
</reference>
<feature type="compositionally biased region" description="Basic and acidic residues" evidence="1">
    <location>
        <begin position="19"/>
        <end position="28"/>
    </location>
</feature>
<feature type="compositionally biased region" description="Pro residues" evidence="1">
    <location>
        <begin position="189"/>
        <end position="199"/>
    </location>
</feature>
<dbReference type="RefSeq" id="XP_005774031.1">
    <property type="nucleotide sequence ID" value="XM_005773974.1"/>
</dbReference>
<dbReference type="InterPro" id="IPR001810">
    <property type="entry name" value="F-box_dom"/>
</dbReference>
<feature type="compositionally biased region" description="Polar residues" evidence="1">
    <location>
        <begin position="1"/>
        <end position="11"/>
    </location>
</feature>
<name>A0A0D3JDL7_EMIH1</name>
<proteinExistence type="predicted"/>
<dbReference type="EnsemblProtists" id="EOD21602">
    <property type="protein sequence ID" value="EOD21602"/>
    <property type="gene ID" value="EMIHUDRAFT_240968"/>
</dbReference>
<dbReference type="Pfam" id="PF00646">
    <property type="entry name" value="F-box"/>
    <property type="match status" value="1"/>
</dbReference>
<evidence type="ECO:0000256" key="1">
    <source>
        <dbReference type="SAM" id="MobiDB-lite"/>
    </source>
</evidence>
<protein>
    <recommendedName>
        <fullName evidence="2">F-box domain-containing protein</fullName>
    </recommendedName>
</protein>
<accession>A0A0D3JDL7</accession>
<feature type="region of interest" description="Disordered" evidence="1">
    <location>
        <begin position="1"/>
        <end position="76"/>
    </location>
</feature>
<feature type="region of interest" description="Disordered" evidence="1">
    <location>
        <begin position="183"/>
        <end position="208"/>
    </location>
</feature>
<evidence type="ECO:0000313" key="3">
    <source>
        <dbReference type="EnsemblProtists" id="EOD21602"/>
    </source>
</evidence>
<dbReference type="Proteomes" id="UP000013827">
    <property type="component" value="Unassembled WGS sequence"/>
</dbReference>
<dbReference type="AlphaFoldDB" id="A0A0D3JDL7"/>
<sequence>MRVCMSSSTPNAALGTTPETKKRPHESEPESSSAYSDRQPSKVARIGGGGGGLDGGVSDVKESAAAEESAAEEAVVAEELESAADTLKTLGADALNSGTAEQLRGIAMSLWKLNDTFEQREAARKEAAAAGPTDDTFSGPEGCPRVRLELDIVEQIMLQLSPKDMAVAARVNRHFLQAVERAIPARLRPTPPPPKPGEPQLPNDPRRRNLGLAVDADEKVTTELLARLEWEAGERLLKLLKVADLSGQRAWRIVANGKPAPAWAQRNKSAVVAAFRASGPYSLVILLLTCLLFLSMPASVTEEHVEDIGAVLVRIAEDDSCQPGEIDVLLNVLKTLPARALVRIRAKIDACRSACLANHAFKNLVPKVRALLAQADGAPSI</sequence>
<evidence type="ECO:0000259" key="2">
    <source>
        <dbReference type="Pfam" id="PF00646"/>
    </source>
</evidence>